<evidence type="ECO:0000256" key="7">
    <source>
        <dbReference type="ARBA" id="ARBA00022729"/>
    </source>
</evidence>
<keyword evidence="10" id="KW-0378">Hydrolase</keyword>
<feature type="domain" description="PDZ" evidence="17">
    <location>
        <begin position="256"/>
        <end position="358"/>
    </location>
</feature>
<dbReference type="PANTHER" id="PTHR22939">
    <property type="entry name" value="SERINE PROTEASE FAMILY S1C HTRA-RELATED"/>
    <property type="match status" value="1"/>
</dbReference>
<feature type="binding site" evidence="15">
    <location>
        <begin position="208"/>
        <end position="210"/>
    </location>
    <ligand>
        <name>substrate</name>
    </ligand>
</feature>
<feature type="active site" description="Charge relay system" evidence="14">
    <location>
        <position position="137"/>
    </location>
</feature>
<dbReference type="InterPro" id="IPR001940">
    <property type="entry name" value="Peptidase_S1C"/>
</dbReference>
<dbReference type="eggNOG" id="COG0265">
    <property type="taxonomic scope" value="Bacteria"/>
</dbReference>
<evidence type="ECO:0000313" key="18">
    <source>
        <dbReference type="EMBL" id="CAI27346.1"/>
    </source>
</evidence>
<evidence type="ECO:0000256" key="15">
    <source>
        <dbReference type="PIRSR" id="PIRSR611782-2"/>
    </source>
</evidence>
<evidence type="ECO:0000256" key="8">
    <source>
        <dbReference type="ARBA" id="ARBA00022737"/>
    </source>
</evidence>
<feature type="binding site" evidence="15">
    <location>
        <position position="137"/>
    </location>
    <ligand>
        <name>substrate</name>
    </ligand>
</feature>
<dbReference type="GO" id="GO:0004252">
    <property type="term" value="F:serine-type endopeptidase activity"/>
    <property type="evidence" value="ECO:0007669"/>
    <property type="project" value="InterPro"/>
</dbReference>
<evidence type="ECO:0000256" key="13">
    <source>
        <dbReference type="ARBA" id="ARBA00032850"/>
    </source>
</evidence>
<comment type="similarity">
    <text evidence="3">Belongs to the peptidase S1C family.</text>
</comment>
<gene>
    <name evidence="18" type="primary">degP</name>
    <name evidence="18" type="ordered locus">ERWE_CDS_08520</name>
</gene>
<evidence type="ECO:0000256" key="4">
    <source>
        <dbReference type="ARBA" id="ARBA00013035"/>
    </source>
</evidence>
<evidence type="ECO:0000256" key="10">
    <source>
        <dbReference type="ARBA" id="ARBA00022801"/>
    </source>
</evidence>
<keyword evidence="11" id="KW-0720">Serine protease</keyword>
<proteinExistence type="inferred from homology"/>
<dbReference type="HOGENOM" id="CLU_020120_1_0_5"/>
<keyword evidence="12" id="KW-0346">Stress response</keyword>
<dbReference type="EMBL" id="CR925678">
    <property type="protein sequence ID" value="CAI27346.1"/>
    <property type="molecule type" value="Genomic_DNA"/>
</dbReference>
<protein>
    <recommendedName>
        <fullName evidence="5">Probable periplasmic serine endoprotease DegP-like</fullName>
        <ecNumber evidence="4">3.4.21.107</ecNumber>
    </recommendedName>
    <alternativeName>
        <fullName evidence="13">Protease Do</fullName>
    </alternativeName>
</protein>
<feature type="binding site" evidence="15">
    <location>
        <position position="107"/>
    </location>
    <ligand>
        <name>substrate</name>
    </ligand>
</feature>
<evidence type="ECO:0000256" key="9">
    <source>
        <dbReference type="ARBA" id="ARBA00022764"/>
    </source>
</evidence>
<organism evidence="18 19">
    <name type="scientific">Ehrlichia ruminantium (strain Welgevonden)</name>
    <dbReference type="NCBI Taxonomy" id="254945"/>
    <lineage>
        <taxon>Bacteria</taxon>
        <taxon>Pseudomonadati</taxon>
        <taxon>Pseudomonadota</taxon>
        <taxon>Alphaproteobacteria</taxon>
        <taxon>Rickettsiales</taxon>
        <taxon>Anaplasmataceae</taxon>
        <taxon>Ehrlichia</taxon>
    </lineage>
</organism>
<evidence type="ECO:0000313" key="19">
    <source>
        <dbReference type="Proteomes" id="UP000001021"/>
    </source>
</evidence>
<evidence type="ECO:0000256" key="16">
    <source>
        <dbReference type="SAM" id="SignalP"/>
    </source>
</evidence>
<evidence type="ECO:0000256" key="12">
    <source>
        <dbReference type="ARBA" id="ARBA00023016"/>
    </source>
</evidence>
<evidence type="ECO:0000256" key="5">
    <source>
        <dbReference type="ARBA" id="ARBA00013958"/>
    </source>
</evidence>
<keyword evidence="8" id="KW-0677">Repeat</keyword>
<reference evidence="18 19" key="1">
    <citation type="journal article" date="2006" name="J. Bacteriol.">
        <title>Comparative genomic analysis of three strains of Ehrlichia ruminantium reveals an active process of genome size plasticity.</title>
        <authorList>
            <person name="Frutos R."/>
            <person name="Viari A."/>
            <person name="Ferraz C."/>
            <person name="Morgat A."/>
            <person name="Eychenie S."/>
            <person name="Kandassami Y."/>
            <person name="Chantal I."/>
            <person name="Bensaid A."/>
            <person name="Coissac E."/>
            <person name="Vachiery N."/>
            <person name="Demaille J."/>
            <person name="Martinez D."/>
        </authorList>
    </citation>
    <scope>NUCLEOTIDE SEQUENCE [LARGE SCALE GENOMIC DNA]</scope>
    <source>
        <strain evidence="18 19">Welgevonden</strain>
    </source>
</reference>
<keyword evidence="9" id="KW-0574">Periplasm</keyword>
<dbReference type="Pfam" id="PF13180">
    <property type="entry name" value="PDZ_2"/>
    <property type="match status" value="2"/>
</dbReference>
<evidence type="ECO:0000256" key="1">
    <source>
        <dbReference type="ARBA" id="ARBA00001772"/>
    </source>
</evidence>
<dbReference type="PROSITE" id="PS50106">
    <property type="entry name" value="PDZ"/>
    <property type="match status" value="1"/>
</dbReference>
<feature type="active site" description="Charge relay system" evidence="14">
    <location>
        <position position="107"/>
    </location>
</feature>
<dbReference type="SMART" id="SM00228">
    <property type="entry name" value="PDZ"/>
    <property type="match status" value="2"/>
</dbReference>
<dbReference type="InterPro" id="IPR009003">
    <property type="entry name" value="Peptidase_S1_PA"/>
</dbReference>
<dbReference type="KEGG" id="erw:ERWE_CDS_08520"/>
<dbReference type="GeneID" id="33057872"/>
<evidence type="ECO:0000256" key="11">
    <source>
        <dbReference type="ARBA" id="ARBA00022825"/>
    </source>
</evidence>
<sequence>MRKFLLVISVLLLTTVPLVSSSSEDIEQYDPRSGFSRLIQDSSPAIVNVSIIQDSSSEQLSMLLNFEELLKSLVEGKSIKKAVPEEILSSGSGFVIDKSGIIVTNYHVVQNAKEIFVTFSDNKSVPAKLLGIDPQTDLAVLKVEVNQNLPYLSFGDSNSAKVGDWVVAIGNPFGLGGSASIGIISARARDLKIGATEFLQTDAAINSGNSGGPLFNIHGEVIGINTAMMSTQRGGGSIGVGFAIPSNSAIPIIKVLSQGKKVEHGWLGIVMQPVTEELIEPFKLKEVTGILVTTVVKDSPANKATILPGDVILEFNHNKVTTGSQLYQSVLRSKPGSDANILISRHGKLINLNVKMGKFEDPNLQDQSNEIYQNIKNVFQSPELGLTVGNIEPNMLPKCTEDTITGVIVLKAEHGNDAPSKNLRKGDVISQINQLAVANISDFKNAIKKTNRNKSVALLVHRNNFPSIFIPVKLKK</sequence>
<dbReference type="SUPFAM" id="SSF50494">
    <property type="entry name" value="Trypsin-like serine proteases"/>
    <property type="match status" value="1"/>
</dbReference>
<evidence type="ECO:0000256" key="2">
    <source>
        <dbReference type="ARBA" id="ARBA00004418"/>
    </source>
</evidence>
<name>A0A0H3M0S9_EHRRW</name>
<dbReference type="Gene3D" id="2.30.42.10">
    <property type="match status" value="2"/>
</dbReference>
<dbReference type="PANTHER" id="PTHR22939:SF130">
    <property type="entry name" value="PERIPLASMIC SERINE ENDOPROTEASE DEGP-LIKE-RELATED"/>
    <property type="match status" value="1"/>
</dbReference>
<keyword evidence="7 16" id="KW-0732">Signal</keyword>
<dbReference type="AlphaFoldDB" id="A0A0H3M0S9"/>
<dbReference type="SUPFAM" id="SSF50156">
    <property type="entry name" value="PDZ domain-like"/>
    <property type="match status" value="2"/>
</dbReference>
<keyword evidence="19" id="KW-1185">Reference proteome</keyword>
<dbReference type="InterPro" id="IPR036034">
    <property type="entry name" value="PDZ_sf"/>
</dbReference>
<evidence type="ECO:0000256" key="3">
    <source>
        <dbReference type="ARBA" id="ARBA00010541"/>
    </source>
</evidence>
<dbReference type="InterPro" id="IPR001478">
    <property type="entry name" value="PDZ"/>
</dbReference>
<keyword evidence="6" id="KW-0645">Protease</keyword>
<dbReference type="GO" id="GO:0042597">
    <property type="term" value="C:periplasmic space"/>
    <property type="evidence" value="ECO:0007669"/>
    <property type="project" value="UniProtKB-SubCell"/>
</dbReference>
<dbReference type="Gene3D" id="2.40.10.120">
    <property type="match status" value="1"/>
</dbReference>
<dbReference type="NCBIfam" id="TIGR02037">
    <property type="entry name" value="degP_htrA_DO"/>
    <property type="match status" value="1"/>
</dbReference>
<dbReference type="KEGG" id="eru:Erum8050"/>
<comment type="catalytic activity">
    <reaction evidence="1">
        <text>Acts on substrates that are at least partially unfolded. The cleavage site P1 residue is normally between a pair of hydrophobic residues, such as Val-|-Val.</text>
        <dbReference type="EC" id="3.4.21.107"/>
    </reaction>
</comment>
<feature type="signal peptide" evidence="16">
    <location>
        <begin position="1"/>
        <end position="21"/>
    </location>
</feature>
<dbReference type="PRINTS" id="PR00834">
    <property type="entry name" value="PROTEASES2C"/>
</dbReference>
<evidence type="ECO:0000259" key="17">
    <source>
        <dbReference type="PROSITE" id="PS50106"/>
    </source>
</evidence>
<evidence type="ECO:0000256" key="6">
    <source>
        <dbReference type="ARBA" id="ARBA00022670"/>
    </source>
</evidence>
<dbReference type="Proteomes" id="UP000001021">
    <property type="component" value="Chromosome"/>
</dbReference>
<dbReference type="GO" id="GO:0006508">
    <property type="term" value="P:proteolysis"/>
    <property type="evidence" value="ECO:0007669"/>
    <property type="project" value="UniProtKB-KW"/>
</dbReference>
<comment type="subcellular location">
    <subcellularLocation>
        <location evidence="2">Periplasm</location>
    </subcellularLocation>
</comment>
<feature type="active site" description="Charge relay system" evidence="14">
    <location>
        <position position="210"/>
    </location>
</feature>
<dbReference type="EC" id="3.4.21.107" evidence="4"/>
<evidence type="ECO:0000256" key="14">
    <source>
        <dbReference type="PIRSR" id="PIRSR611782-1"/>
    </source>
</evidence>
<dbReference type="Pfam" id="PF13365">
    <property type="entry name" value="Trypsin_2"/>
    <property type="match status" value="1"/>
</dbReference>
<accession>A0A0H3M0S9</accession>
<feature type="chain" id="PRO_5038925903" description="Probable periplasmic serine endoprotease DegP-like" evidence="16">
    <location>
        <begin position="22"/>
        <end position="476"/>
    </location>
</feature>
<dbReference type="RefSeq" id="WP_011155484.1">
    <property type="nucleotide sequence ID" value="NC_005295.2"/>
</dbReference>
<dbReference type="InterPro" id="IPR011782">
    <property type="entry name" value="Pept_S1C_Do"/>
</dbReference>